<sequence length="707" mass="80207">MGDSMEEEPTNLAQDSENQPPKEETLPSVIGEEDGKESSQLPQHVLSVKISKDIPLDDQNNESANEVASQQQVAESTEETLNNSKKRESSSHSKGSSHSSVKPPAKKPRKAIFISYSPDGGFIERRFVCEVVRQFKENNLAEDIWFDKDEQNLNSATWFSQRMEMAEKCRAALCILTQSYFHCPVSVYELRILAERQKSHNPPKVFTVLLEETDLPKQFYPLMDDGVNLAIPAFHRLSLSEKASIVIGSLIAKVEPYATVNAPYIPPAREDDFTDQYKKRNLCRWTVNDLQSWLFDLGIREFYRQSFAEAFMDGFLLMSVMDQDMAEHLSVDSRVVRKKLLQQIVSILEKEQKHPESWHLRARTQRPKPDSVYIIYDPADVRLSQNLKQDLKRKNLLVLSHEKLGQSRDEFLQLNGSHIATCKNVVVLLTEAASSSPFVFHEVLFADWLGKSVVCLMFKNVWPKLRPALKAILGESMAIDFESKMYSESIDILEHHIKPLKKVPGVVLEQSYLNRMTEGLRPLQLLTSISGSAWYGGSDFVQPRVYISYQWDAQNKVAEIRRMLESHAIPCFADSSSTISQAQRGNSSGSLRGGNTHPNNQSAVPSEGLQVHLQRNMKSSAIVVCCITPRYLQSENCLKDIIFAESMGKPIVPVLLRFVAWPPDVGPSSVKKILARTTTVDFSNDKLYKQNFHLLLDKLRKYLSGRK</sequence>
<dbReference type="SUPFAM" id="SSF47769">
    <property type="entry name" value="SAM/Pointed domain"/>
    <property type="match status" value="1"/>
</dbReference>
<dbReference type="PROSITE" id="PS50105">
    <property type="entry name" value="SAM_DOMAIN"/>
    <property type="match status" value="1"/>
</dbReference>
<feature type="compositionally biased region" description="Low complexity" evidence="1">
    <location>
        <begin position="92"/>
        <end position="102"/>
    </location>
</feature>
<accession>A0A9Q1BVK3</accession>
<organism evidence="4 5">
    <name type="scientific">Holothuria leucospilota</name>
    <name type="common">Black long sea cucumber</name>
    <name type="synonym">Mertensiothuria leucospilota</name>
    <dbReference type="NCBI Taxonomy" id="206669"/>
    <lineage>
        <taxon>Eukaryota</taxon>
        <taxon>Metazoa</taxon>
        <taxon>Echinodermata</taxon>
        <taxon>Eleutherozoa</taxon>
        <taxon>Echinozoa</taxon>
        <taxon>Holothuroidea</taxon>
        <taxon>Aspidochirotacea</taxon>
        <taxon>Aspidochirotida</taxon>
        <taxon>Holothuriidae</taxon>
        <taxon>Holothuria</taxon>
    </lineage>
</organism>
<dbReference type="InterPro" id="IPR013761">
    <property type="entry name" value="SAM/pointed_sf"/>
</dbReference>
<dbReference type="OrthoDB" id="6078042at2759"/>
<reference evidence="4" key="1">
    <citation type="submission" date="2021-10" db="EMBL/GenBank/DDBJ databases">
        <title>Tropical sea cucumber genome reveals ecological adaptation and Cuvierian tubules defense mechanism.</title>
        <authorList>
            <person name="Chen T."/>
        </authorList>
    </citation>
    <scope>NUCLEOTIDE SEQUENCE</scope>
    <source>
        <strain evidence="4">Nanhai2018</strain>
        <tissue evidence="4">Muscle</tissue>
    </source>
</reference>
<dbReference type="InterPro" id="IPR000157">
    <property type="entry name" value="TIR_dom"/>
</dbReference>
<name>A0A9Q1BVK3_HOLLE</name>
<keyword evidence="5" id="KW-1185">Reference proteome</keyword>
<dbReference type="PANTHER" id="PTHR47508">
    <property type="entry name" value="SAM DOMAIN-CONTAINING PROTEIN-RELATED"/>
    <property type="match status" value="1"/>
</dbReference>
<evidence type="ECO:0000259" key="2">
    <source>
        <dbReference type="PROSITE" id="PS50104"/>
    </source>
</evidence>
<evidence type="ECO:0000313" key="5">
    <source>
        <dbReference type="Proteomes" id="UP001152320"/>
    </source>
</evidence>
<feature type="compositionally biased region" description="Polar residues" evidence="1">
    <location>
        <begin position="61"/>
        <end position="83"/>
    </location>
</feature>
<feature type="region of interest" description="Disordered" evidence="1">
    <location>
        <begin position="579"/>
        <end position="604"/>
    </location>
</feature>
<evidence type="ECO:0000259" key="3">
    <source>
        <dbReference type="PROSITE" id="PS50105"/>
    </source>
</evidence>
<dbReference type="Pfam" id="PF13676">
    <property type="entry name" value="TIR_2"/>
    <property type="match status" value="2"/>
</dbReference>
<dbReference type="Gene3D" id="3.40.50.10140">
    <property type="entry name" value="Toll/interleukin-1 receptor homology (TIR) domain"/>
    <property type="match status" value="2"/>
</dbReference>
<evidence type="ECO:0008006" key="6">
    <source>
        <dbReference type="Google" id="ProtNLM"/>
    </source>
</evidence>
<gene>
    <name evidence="4" type="ORF">HOLleu_23561</name>
</gene>
<protein>
    <recommendedName>
        <fullName evidence="6">Sterile alpha and TIR motif-containing protein 1</fullName>
    </recommendedName>
</protein>
<dbReference type="PANTHER" id="PTHR47508:SF2">
    <property type="entry name" value="TIR DOMAIN-CONTAINING PROTEIN"/>
    <property type="match status" value="1"/>
</dbReference>
<dbReference type="AlphaFoldDB" id="A0A9Q1BVK3"/>
<evidence type="ECO:0000313" key="4">
    <source>
        <dbReference type="EMBL" id="KAJ8033351.1"/>
    </source>
</evidence>
<evidence type="ECO:0000256" key="1">
    <source>
        <dbReference type="SAM" id="MobiDB-lite"/>
    </source>
</evidence>
<dbReference type="SMART" id="SM00454">
    <property type="entry name" value="SAM"/>
    <property type="match status" value="1"/>
</dbReference>
<comment type="caution">
    <text evidence="4">The sequence shown here is derived from an EMBL/GenBank/DDBJ whole genome shotgun (WGS) entry which is preliminary data.</text>
</comment>
<dbReference type="PROSITE" id="PS50104">
    <property type="entry name" value="TIR"/>
    <property type="match status" value="1"/>
</dbReference>
<feature type="domain" description="SAM" evidence="3">
    <location>
        <begin position="285"/>
        <end position="350"/>
    </location>
</feature>
<dbReference type="Gene3D" id="1.10.150.50">
    <property type="entry name" value="Transcription Factor, Ets-1"/>
    <property type="match status" value="1"/>
</dbReference>
<dbReference type="InterPro" id="IPR001660">
    <property type="entry name" value="SAM"/>
</dbReference>
<dbReference type="GO" id="GO:0007165">
    <property type="term" value="P:signal transduction"/>
    <property type="evidence" value="ECO:0007669"/>
    <property type="project" value="InterPro"/>
</dbReference>
<dbReference type="EMBL" id="JAIZAY010000011">
    <property type="protein sequence ID" value="KAJ8033351.1"/>
    <property type="molecule type" value="Genomic_DNA"/>
</dbReference>
<dbReference type="InterPro" id="IPR035897">
    <property type="entry name" value="Toll_tir_struct_dom_sf"/>
</dbReference>
<proteinExistence type="predicted"/>
<dbReference type="Proteomes" id="UP001152320">
    <property type="component" value="Chromosome 11"/>
</dbReference>
<feature type="domain" description="TIR" evidence="2">
    <location>
        <begin position="108"/>
        <end position="242"/>
    </location>
</feature>
<dbReference type="SUPFAM" id="SSF52200">
    <property type="entry name" value="Toll/Interleukin receptor TIR domain"/>
    <property type="match status" value="3"/>
</dbReference>
<feature type="compositionally biased region" description="Low complexity" evidence="1">
    <location>
        <begin position="584"/>
        <end position="595"/>
    </location>
</feature>
<feature type="region of interest" description="Disordered" evidence="1">
    <location>
        <begin position="1"/>
        <end position="107"/>
    </location>
</feature>